<dbReference type="Proteomes" id="UP000198925">
    <property type="component" value="Unassembled WGS sequence"/>
</dbReference>
<sequence>MPLKYAALALLLMGLAGCAGRSTTALPNPEMLAAHEWEHGPPWGPEEIPWVSPPPSYYSYYDPAPWHWGGASVGLGARRGPWWGGHRGFHRGRPGLIGRGGWHGGRGPMGGHFGGRRGRR</sequence>
<dbReference type="PROSITE" id="PS51257">
    <property type="entry name" value="PROKAR_LIPOPROTEIN"/>
    <property type="match status" value="1"/>
</dbReference>
<evidence type="ECO:0000256" key="1">
    <source>
        <dbReference type="SAM" id="MobiDB-lite"/>
    </source>
</evidence>
<keyword evidence="4" id="KW-1185">Reference proteome</keyword>
<reference evidence="3 4" key="1">
    <citation type="submission" date="2016-10" db="EMBL/GenBank/DDBJ databases">
        <authorList>
            <person name="de Groot N.N."/>
        </authorList>
    </citation>
    <scope>NUCLEOTIDE SEQUENCE [LARGE SCALE GENOMIC DNA]</scope>
    <source>
        <strain evidence="3 4">CPCC 100156</strain>
    </source>
</reference>
<evidence type="ECO:0008006" key="5">
    <source>
        <dbReference type="Google" id="ProtNLM"/>
    </source>
</evidence>
<feature type="chain" id="PRO_5011706741" description="YXWGXW repeat-containing protein" evidence="2">
    <location>
        <begin position="22"/>
        <end position="120"/>
    </location>
</feature>
<evidence type="ECO:0000313" key="4">
    <source>
        <dbReference type="Proteomes" id="UP000198925"/>
    </source>
</evidence>
<organism evidence="3 4">
    <name type="scientific">Belnapia rosea</name>
    <dbReference type="NCBI Taxonomy" id="938405"/>
    <lineage>
        <taxon>Bacteria</taxon>
        <taxon>Pseudomonadati</taxon>
        <taxon>Pseudomonadota</taxon>
        <taxon>Alphaproteobacteria</taxon>
        <taxon>Acetobacterales</taxon>
        <taxon>Roseomonadaceae</taxon>
        <taxon>Belnapia</taxon>
    </lineage>
</organism>
<gene>
    <name evidence="3" type="ORF">SAMN04487779_101844</name>
</gene>
<accession>A0A1G7A1F0</accession>
<dbReference type="AlphaFoldDB" id="A0A1G7A1F0"/>
<evidence type="ECO:0000313" key="3">
    <source>
        <dbReference type="EMBL" id="SDE08571.1"/>
    </source>
</evidence>
<feature type="signal peptide" evidence="2">
    <location>
        <begin position="1"/>
        <end position="21"/>
    </location>
</feature>
<feature type="compositionally biased region" description="Gly residues" evidence="1">
    <location>
        <begin position="97"/>
        <end position="113"/>
    </location>
</feature>
<dbReference type="EMBL" id="FMZX01000018">
    <property type="protein sequence ID" value="SDE08571.1"/>
    <property type="molecule type" value="Genomic_DNA"/>
</dbReference>
<keyword evidence="2" id="KW-0732">Signal</keyword>
<dbReference type="RefSeq" id="WP_143018234.1">
    <property type="nucleotide sequence ID" value="NZ_FMZX01000018.1"/>
</dbReference>
<proteinExistence type="predicted"/>
<protein>
    <recommendedName>
        <fullName evidence="5">YXWGXW repeat-containing protein</fullName>
    </recommendedName>
</protein>
<dbReference type="STRING" id="938405.SAMN02927895_03438"/>
<name>A0A1G7A1F0_9PROT</name>
<feature type="region of interest" description="Disordered" evidence="1">
    <location>
        <begin position="97"/>
        <end position="120"/>
    </location>
</feature>
<evidence type="ECO:0000256" key="2">
    <source>
        <dbReference type="SAM" id="SignalP"/>
    </source>
</evidence>